<evidence type="ECO:0000313" key="2">
    <source>
        <dbReference type="Proteomes" id="UP000214746"/>
    </source>
</evidence>
<dbReference type="InterPro" id="IPR008928">
    <property type="entry name" value="6-hairpin_glycosidase_sf"/>
</dbReference>
<dbReference type="EMBL" id="NHRJ02000002">
    <property type="protein sequence ID" value="PZE21616.1"/>
    <property type="molecule type" value="Genomic_DNA"/>
</dbReference>
<organism evidence="1 2">
    <name type="scientific">Paenibacillus xerothermodurans</name>
    <dbReference type="NCBI Taxonomy" id="1977292"/>
    <lineage>
        <taxon>Bacteria</taxon>
        <taxon>Bacillati</taxon>
        <taxon>Bacillota</taxon>
        <taxon>Bacilli</taxon>
        <taxon>Bacillales</taxon>
        <taxon>Paenibacillaceae</taxon>
        <taxon>Paenibacillus</taxon>
    </lineage>
</organism>
<comment type="caution">
    <text evidence="1">The sequence shown here is derived from an EMBL/GenBank/DDBJ whole genome shotgun (WGS) entry which is preliminary data.</text>
</comment>
<proteinExistence type="predicted"/>
<protein>
    <submittedName>
        <fullName evidence="1">Uncharacterized protein</fullName>
    </submittedName>
</protein>
<dbReference type="RefSeq" id="WP_089198758.1">
    <property type="nucleotide sequence ID" value="NZ_NHRJ02000002.1"/>
</dbReference>
<evidence type="ECO:0000313" key="1">
    <source>
        <dbReference type="EMBL" id="PZE21616.1"/>
    </source>
</evidence>
<sequence length="815" mass="90701">MLKLTFANDVSGYYPLIQNMSGPPFIVEYPVVARYLHGNTTRRRYAQVRTVSKNEWRAVCGWCEAEYAFEIVDLWREDEGGGITVNRSFRATRTMNDTVSGSRRDQAHLDIALYPVDHNKTSDRSYDHRDAPTGAGSCGDHSGIAAGASDDDRHVIAAEVRDHSGYTREASASASHLHGLLPQGGGGVQLQLQLAQLVSPHEAVRFHAPGILYASNDQLHQCNVTNVYMDDRLTYPLVLGYHPASQAAVCFARTRLSTFAEQPVRQRDQARYAQKTDTGSLGYTRLEHKIVYQAYLPYFEGQQSVALNAEKTPASAFYPLTDEFFELSVSYELQVMTHEHYAAAVLGAFKRAAKHSTPEPVQLPFSLENSIRFRSSSLQRSYREHSNGAAGFFFHFDPRHGYESPPSGFGASFVNIPHESYLTVLEYGFTGRQINAAYTTAKSVGGEWWDRGKRVIDFFIQRCQQPSGWMYTLYEVAQDRPLYSFGDPTAPKLHYVAHGTVGGNYVRLMVEPAYDLLLAYQLYRDNGRLESLWLEAAIRFADFLVRCQNADGSWYRAYEPNGTPLKNAPGFGDDEFSSKSATIIPVMFLLALWQEVKDQGGRYYEAAKQAADFVLATYVAQDHYQGGTLDNPNVIDKEAAQYSTAALFTLYKHTGDSRYLTGAERAAQIFTTWNYIWHAPTLPGTALANAGFSTIGCGGINSIWGGGVVDIYSLFFLQELYELGQTVGEPFYCEMSKLIAAGTQQLLSYPDDLMGFADIGMQPEGFGVCWQGVDDGFIAKGDIWGTLGWIYTAGIFGLGRYLDGLKIPDKQAPVT</sequence>
<reference evidence="1" key="1">
    <citation type="submission" date="2018-06" db="EMBL/GenBank/DDBJ databases">
        <title>Paenibacillus xerothermodurans sp. nov. an extremely dry heat resistant spore forming bacterium isolated from the soil of Cape Canaveral, Florida.</title>
        <authorList>
            <person name="Seuylemezian A."/>
            <person name="Kaur N."/>
            <person name="Patil P."/>
            <person name="Patil P."/>
            <person name="Mayilraj S."/>
            <person name="Vaishampayan P."/>
        </authorList>
    </citation>
    <scope>NUCLEOTIDE SEQUENCE [LARGE SCALE GENOMIC DNA]</scope>
    <source>
        <strain evidence="1">ATCC 27380</strain>
    </source>
</reference>
<keyword evidence="2" id="KW-1185">Reference proteome</keyword>
<dbReference type="Gene3D" id="1.50.10.20">
    <property type="match status" value="1"/>
</dbReference>
<name>A0A2W1NV25_PAEXE</name>
<dbReference type="OrthoDB" id="179491at2"/>
<dbReference type="GO" id="GO:0005975">
    <property type="term" value="P:carbohydrate metabolic process"/>
    <property type="evidence" value="ECO:0007669"/>
    <property type="project" value="InterPro"/>
</dbReference>
<dbReference type="Proteomes" id="UP000214746">
    <property type="component" value="Unassembled WGS sequence"/>
</dbReference>
<accession>A0A2W1NV25</accession>
<gene>
    <name evidence="1" type="ORF">CBW46_004105</name>
</gene>
<dbReference type="SUPFAM" id="SSF48208">
    <property type="entry name" value="Six-hairpin glycosidases"/>
    <property type="match status" value="1"/>
</dbReference>
<dbReference type="AlphaFoldDB" id="A0A2W1NV25"/>